<name>A0A9X3DF59_9SPHI</name>
<dbReference type="InterPro" id="IPR018062">
    <property type="entry name" value="HTH_AraC-typ_CS"/>
</dbReference>
<dbReference type="Pfam" id="PF12833">
    <property type="entry name" value="HTH_18"/>
    <property type="match status" value="1"/>
</dbReference>
<dbReference type="RefSeq" id="WP_010601473.1">
    <property type="nucleotide sequence ID" value="NZ_JAPJUH010000005.1"/>
</dbReference>
<keyword evidence="3" id="KW-0804">Transcription</keyword>
<evidence type="ECO:0000256" key="3">
    <source>
        <dbReference type="ARBA" id="ARBA00023163"/>
    </source>
</evidence>
<gene>
    <name evidence="5" type="ORF">OQZ29_16285</name>
</gene>
<dbReference type="AlphaFoldDB" id="A0A9X3DF59"/>
<keyword evidence="1" id="KW-0805">Transcription regulation</keyword>
<dbReference type="PANTHER" id="PTHR47893">
    <property type="entry name" value="REGULATORY PROTEIN PCHR"/>
    <property type="match status" value="1"/>
</dbReference>
<keyword evidence="2" id="KW-0238">DNA-binding</keyword>
<dbReference type="InterPro" id="IPR018060">
    <property type="entry name" value="HTH_AraC"/>
</dbReference>
<dbReference type="Proteomes" id="UP001142592">
    <property type="component" value="Unassembled WGS sequence"/>
</dbReference>
<dbReference type="PRINTS" id="PR00032">
    <property type="entry name" value="HTHARAC"/>
</dbReference>
<keyword evidence="6" id="KW-1185">Reference proteome</keyword>
<feature type="domain" description="HTH araC/xylS-type" evidence="4">
    <location>
        <begin position="231"/>
        <end position="329"/>
    </location>
</feature>
<evidence type="ECO:0000313" key="5">
    <source>
        <dbReference type="EMBL" id="MCX3266319.1"/>
    </source>
</evidence>
<protein>
    <submittedName>
        <fullName evidence="5">AraC family transcriptional regulator</fullName>
    </submittedName>
</protein>
<organism evidence="5 6">
    <name type="scientific">Pedobacter agri</name>
    <dbReference type="NCBI Taxonomy" id="454586"/>
    <lineage>
        <taxon>Bacteria</taxon>
        <taxon>Pseudomonadati</taxon>
        <taxon>Bacteroidota</taxon>
        <taxon>Sphingobacteriia</taxon>
        <taxon>Sphingobacteriales</taxon>
        <taxon>Sphingobacteriaceae</taxon>
        <taxon>Pedobacter</taxon>
    </lineage>
</organism>
<comment type="caution">
    <text evidence="5">The sequence shown here is derived from an EMBL/GenBank/DDBJ whole genome shotgun (WGS) entry which is preliminary data.</text>
</comment>
<dbReference type="PROSITE" id="PS01124">
    <property type="entry name" value="HTH_ARAC_FAMILY_2"/>
    <property type="match status" value="1"/>
</dbReference>
<sequence>MSYKLDGSDFDDFLLYDQKVENEVTKPANGIVEHLKFVTPKGEITYDQFIVREDLSILHGNYLFGDNISVNGKGDSSLLEMHFNLSDQHIYYKNKATARDSVSAMAGNITFLTAEDNQAKIGFKENIEYNTFDIHLPFVTLAQYEGESKILDRFLNKCHKDISTVLAPNEIKIGAKEFCVIQDIKNCPYVGLTRRIYLESKVYELIALSFNGLAEEKENFKLTHSDTERIEFAAQLIRENLDKPFTIVELARKASINQTKLKEGFKSVFGNTVFGYLQEIRMNKARHYLLDKNLSVQEISYMVGYQNISNFSIAFKKTFGYPPTKLRSKM</sequence>
<dbReference type="EMBL" id="JAPJUH010000005">
    <property type="protein sequence ID" value="MCX3266319.1"/>
    <property type="molecule type" value="Genomic_DNA"/>
</dbReference>
<evidence type="ECO:0000259" key="4">
    <source>
        <dbReference type="PROSITE" id="PS01124"/>
    </source>
</evidence>
<dbReference type="InterPro" id="IPR053142">
    <property type="entry name" value="PchR_regulatory_protein"/>
</dbReference>
<reference evidence="5" key="1">
    <citation type="submission" date="2022-11" db="EMBL/GenBank/DDBJ databases">
        <authorList>
            <person name="Graham C."/>
            <person name="Newman J.D."/>
        </authorList>
    </citation>
    <scope>NUCLEOTIDE SEQUENCE</scope>
    <source>
        <strain evidence="5">DSM 19486</strain>
    </source>
</reference>
<dbReference type="GO" id="GO:0043565">
    <property type="term" value="F:sequence-specific DNA binding"/>
    <property type="evidence" value="ECO:0007669"/>
    <property type="project" value="InterPro"/>
</dbReference>
<dbReference type="SUPFAM" id="SSF46689">
    <property type="entry name" value="Homeodomain-like"/>
    <property type="match status" value="2"/>
</dbReference>
<dbReference type="SMART" id="SM00342">
    <property type="entry name" value="HTH_ARAC"/>
    <property type="match status" value="1"/>
</dbReference>
<dbReference type="GO" id="GO:0003700">
    <property type="term" value="F:DNA-binding transcription factor activity"/>
    <property type="evidence" value="ECO:0007669"/>
    <property type="project" value="InterPro"/>
</dbReference>
<dbReference type="PROSITE" id="PS00041">
    <property type="entry name" value="HTH_ARAC_FAMILY_1"/>
    <property type="match status" value="1"/>
</dbReference>
<dbReference type="InterPro" id="IPR020449">
    <property type="entry name" value="Tscrpt_reg_AraC-type_HTH"/>
</dbReference>
<dbReference type="PANTHER" id="PTHR47893:SF1">
    <property type="entry name" value="REGULATORY PROTEIN PCHR"/>
    <property type="match status" value="1"/>
</dbReference>
<dbReference type="Gene3D" id="1.10.10.60">
    <property type="entry name" value="Homeodomain-like"/>
    <property type="match status" value="2"/>
</dbReference>
<evidence type="ECO:0000256" key="2">
    <source>
        <dbReference type="ARBA" id="ARBA00023125"/>
    </source>
</evidence>
<evidence type="ECO:0000313" key="6">
    <source>
        <dbReference type="Proteomes" id="UP001142592"/>
    </source>
</evidence>
<accession>A0A9X3DF59</accession>
<evidence type="ECO:0000256" key="1">
    <source>
        <dbReference type="ARBA" id="ARBA00023015"/>
    </source>
</evidence>
<dbReference type="InterPro" id="IPR009057">
    <property type="entry name" value="Homeodomain-like_sf"/>
</dbReference>
<proteinExistence type="predicted"/>